<evidence type="ECO:0000313" key="5">
    <source>
        <dbReference type="Proteomes" id="UP000655550"/>
    </source>
</evidence>
<gene>
    <name evidence="3" type="ORF">CW360_13750</name>
    <name evidence="2" type="ORF">GCM10007363_25530</name>
</gene>
<organism evidence="3 4">
    <name type="scientific">Pseudomonas fluvialis</name>
    <dbReference type="NCBI Taxonomy" id="1793966"/>
    <lineage>
        <taxon>Bacteria</taxon>
        <taxon>Pseudomonadati</taxon>
        <taxon>Pseudomonadota</taxon>
        <taxon>Gammaproteobacteria</taxon>
        <taxon>Pseudomonadales</taxon>
        <taxon>Pseudomonadaceae</taxon>
        <taxon>Pseudomonas</taxon>
    </lineage>
</organism>
<dbReference type="RefSeq" id="WP_093984362.1">
    <property type="nucleotide sequence ID" value="NZ_BMDE01000008.1"/>
</dbReference>
<dbReference type="AlphaFoldDB" id="A0A2I0CMN2"/>
<dbReference type="Gene3D" id="3.30.160.670">
    <property type="match status" value="1"/>
</dbReference>
<keyword evidence="2" id="KW-0449">Lipoprotein</keyword>
<dbReference type="EMBL" id="PIYS01000027">
    <property type="protein sequence ID" value="PKF70362.1"/>
    <property type="molecule type" value="Genomic_DNA"/>
</dbReference>
<dbReference type="Proteomes" id="UP000242861">
    <property type="component" value="Unassembled WGS sequence"/>
</dbReference>
<evidence type="ECO:0000259" key="1">
    <source>
        <dbReference type="Pfam" id="PF13590"/>
    </source>
</evidence>
<reference evidence="2" key="1">
    <citation type="journal article" date="2014" name="Int. J. Syst. Evol. Microbiol.">
        <title>Complete genome of a new Firmicutes species belonging to the dominant human colonic microbiota ('Ruminococcus bicirculans') reveals two chromosomes and a selective capacity to utilize plant glucans.</title>
        <authorList>
            <consortium name="NISC Comparative Sequencing Program"/>
            <person name="Wegmann U."/>
            <person name="Louis P."/>
            <person name="Goesmann A."/>
            <person name="Henrissat B."/>
            <person name="Duncan S.H."/>
            <person name="Flint H.J."/>
        </authorList>
    </citation>
    <scope>NUCLEOTIDE SEQUENCE</scope>
    <source>
        <strain evidence="2">CCM 8778</strain>
    </source>
</reference>
<dbReference type="Proteomes" id="UP000655550">
    <property type="component" value="Unassembled WGS sequence"/>
</dbReference>
<reference evidence="3" key="3">
    <citation type="submission" date="2017-12" db="EMBL/GenBank/DDBJ databases">
        <authorList>
            <person name="Hurst M.R.H."/>
        </authorList>
    </citation>
    <scope>NUCLEOTIDE SEQUENCE [LARGE SCALE GENOMIC DNA]</scope>
    <source>
        <strain evidence="3">ZYSR67-Z</strain>
    </source>
</reference>
<feature type="domain" description="DUF4136" evidence="1">
    <location>
        <begin position="23"/>
        <end position="179"/>
    </location>
</feature>
<evidence type="ECO:0000313" key="3">
    <source>
        <dbReference type="EMBL" id="PKF70362.1"/>
    </source>
</evidence>
<evidence type="ECO:0000313" key="4">
    <source>
        <dbReference type="Proteomes" id="UP000242861"/>
    </source>
</evidence>
<proteinExistence type="predicted"/>
<protein>
    <submittedName>
        <fullName evidence="3">DUF4136 domain-containing protein</fullName>
    </submittedName>
    <submittedName>
        <fullName evidence="2">Lipoprotein</fullName>
    </submittedName>
</protein>
<comment type="caution">
    <text evidence="3">The sequence shown here is derived from an EMBL/GenBank/DDBJ whole genome shotgun (WGS) entry which is preliminary data.</text>
</comment>
<dbReference type="InterPro" id="IPR025411">
    <property type="entry name" value="DUF4136"/>
</dbReference>
<dbReference type="Pfam" id="PF13590">
    <property type="entry name" value="DUF4136"/>
    <property type="match status" value="1"/>
</dbReference>
<dbReference type="EMBL" id="BMDE01000008">
    <property type="protein sequence ID" value="GGH95690.1"/>
    <property type="molecule type" value="Genomic_DNA"/>
</dbReference>
<reference evidence="4" key="2">
    <citation type="submission" date="2017-12" db="EMBL/GenBank/DDBJ databases">
        <authorList>
            <person name="Yu X.-Y."/>
        </authorList>
    </citation>
    <scope>NUCLEOTIDE SEQUENCE [LARGE SCALE GENOMIC DNA]</scope>
    <source>
        <strain evidence="4">ZYSR67-Z</strain>
    </source>
</reference>
<sequence>MHRSLLWLSCLLLLAGCQNLPIEQDYDTQRDFSRYQSWQWAEPAVQFRPDSPLLRSDLTAQRIRQATAEQLLQRGLRESPTADLKVQASLVVEQRQQHISSGYASSYWGYPWGYWGAPVETRTLDYQVATLQLDLFDARDGKLVWRGSLSKTLRDGSTPSQREAEIRQVMTRLLSHYPPQ</sequence>
<name>A0A2I0CMN2_9PSED</name>
<dbReference type="PROSITE" id="PS51257">
    <property type="entry name" value="PROKAR_LIPOPROTEIN"/>
    <property type="match status" value="1"/>
</dbReference>
<evidence type="ECO:0000313" key="2">
    <source>
        <dbReference type="EMBL" id="GGH95690.1"/>
    </source>
</evidence>
<accession>A0A2I0CMN2</accession>
<keyword evidence="5" id="KW-1185">Reference proteome</keyword>
<reference evidence="2" key="5">
    <citation type="submission" date="2024-05" db="EMBL/GenBank/DDBJ databases">
        <authorList>
            <person name="Sun Q."/>
            <person name="Sedlacek I."/>
        </authorList>
    </citation>
    <scope>NUCLEOTIDE SEQUENCE</scope>
    <source>
        <strain evidence="2">CCM 8778</strain>
    </source>
</reference>
<reference evidence="5" key="4">
    <citation type="journal article" date="2019" name="Int. J. Syst. Evol. Microbiol.">
        <title>The Global Catalogue of Microorganisms (GCM) 10K type strain sequencing project: providing services to taxonomists for standard genome sequencing and annotation.</title>
        <authorList>
            <consortium name="The Broad Institute Genomics Platform"/>
            <consortium name="The Broad Institute Genome Sequencing Center for Infectious Disease"/>
            <person name="Wu L."/>
            <person name="Ma J."/>
        </authorList>
    </citation>
    <scope>NUCLEOTIDE SEQUENCE [LARGE SCALE GENOMIC DNA]</scope>
    <source>
        <strain evidence="5">CCM 8778</strain>
    </source>
</reference>